<dbReference type="AlphaFoldDB" id="A0A163C7F8"/>
<evidence type="ECO:0000256" key="2">
    <source>
        <dbReference type="ARBA" id="ARBA00023315"/>
    </source>
</evidence>
<dbReference type="CDD" id="cd04301">
    <property type="entry name" value="NAT_SF"/>
    <property type="match status" value="1"/>
</dbReference>
<keyword evidence="1 4" id="KW-0808">Transferase</keyword>
<sequence length="175" mass="20496">MNLEKIRLTKVTLQDAPKLQNIGQQTFYDTYGPPLNTEKNIQIYIQKNFELDQLNIELQNPNSCFYFAKLNDQVVGYLKLNWGNAQTEKTTENTLEIERIYVVKEYQGKKIGNILIQKSIEIGKSKNIDYLWLGVWNKNTKAIKFYKNNGFLPFNKHEFLLGTESQVDIMMKLSF</sequence>
<dbReference type="GO" id="GO:0016747">
    <property type="term" value="F:acyltransferase activity, transferring groups other than amino-acyl groups"/>
    <property type="evidence" value="ECO:0007669"/>
    <property type="project" value="InterPro"/>
</dbReference>
<dbReference type="STRING" id="1642818.AWE51_01375"/>
<name>A0A163C7F8_9FLAO</name>
<feature type="domain" description="N-acetyltransferase" evidence="3">
    <location>
        <begin position="6"/>
        <end position="175"/>
    </location>
</feature>
<dbReference type="SUPFAM" id="SSF55729">
    <property type="entry name" value="Acyl-CoA N-acyltransferases (Nat)"/>
    <property type="match status" value="1"/>
</dbReference>
<evidence type="ECO:0000259" key="3">
    <source>
        <dbReference type="PROSITE" id="PS51186"/>
    </source>
</evidence>
<proteinExistence type="predicted"/>
<keyword evidence="5" id="KW-1185">Reference proteome</keyword>
<dbReference type="InterPro" id="IPR016181">
    <property type="entry name" value="Acyl_CoA_acyltransferase"/>
</dbReference>
<evidence type="ECO:0000256" key="1">
    <source>
        <dbReference type="ARBA" id="ARBA00022679"/>
    </source>
</evidence>
<evidence type="ECO:0000313" key="5">
    <source>
        <dbReference type="Proteomes" id="UP000076715"/>
    </source>
</evidence>
<evidence type="ECO:0000313" key="4">
    <source>
        <dbReference type="EMBL" id="KZS42122.1"/>
    </source>
</evidence>
<dbReference type="InterPro" id="IPR051556">
    <property type="entry name" value="N-term/lysine_N-AcTrnsfr"/>
</dbReference>
<organism evidence="4 5">
    <name type="scientific">Aquimarina aggregata</name>
    <dbReference type="NCBI Taxonomy" id="1642818"/>
    <lineage>
        <taxon>Bacteria</taxon>
        <taxon>Pseudomonadati</taxon>
        <taxon>Bacteroidota</taxon>
        <taxon>Flavobacteriia</taxon>
        <taxon>Flavobacteriales</taxon>
        <taxon>Flavobacteriaceae</taxon>
        <taxon>Aquimarina</taxon>
    </lineage>
</organism>
<accession>A0A163C7F8</accession>
<dbReference type="RefSeq" id="WP_066309254.1">
    <property type="nucleotide sequence ID" value="NZ_LQRT01000002.1"/>
</dbReference>
<dbReference type="EMBL" id="LQRT01000002">
    <property type="protein sequence ID" value="KZS42122.1"/>
    <property type="molecule type" value="Genomic_DNA"/>
</dbReference>
<reference evidence="4 5" key="1">
    <citation type="submission" date="2016-01" db="EMBL/GenBank/DDBJ databases">
        <title>The draft genome sequence of Aquimarina sp. RZW4-3-2.</title>
        <authorList>
            <person name="Wang Y."/>
        </authorList>
    </citation>
    <scope>NUCLEOTIDE SEQUENCE [LARGE SCALE GENOMIC DNA]</scope>
    <source>
        <strain evidence="4 5">RZW4-3-2</strain>
    </source>
</reference>
<gene>
    <name evidence="4" type="ORF">AWE51_01375</name>
</gene>
<protein>
    <submittedName>
        <fullName evidence="4">GNAT family acetyltransferase</fullName>
    </submittedName>
</protein>
<dbReference type="Gene3D" id="3.40.630.30">
    <property type="match status" value="1"/>
</dbReference>
<dbReference type="PANTHER" id="PTHR42919:SF8">
    <property type="entry name" value="N-ALPHA-ACETYLTRANSFERASE 50"/>
    <property type="match status" value="1"/>
</dbReference>
<dbReference type="OrthoDB" id="7205533at2"/>
<dbReference type="InterPro" id="IPR000182">
    <property type="entry name" value="GNAT_dom"/>
</dbReference>
<dbReference type="Proteomes" id="UP000076715">
    <property type="component" value="Unassembled WGS sequence"/>
</dbReference>
<keyword evidence="2" id="KW-0012">Acyltransferase</keyword>
<comment type="caution">
    <text evidence="4">The sequence shown here is derived from an EMBL/GenBank/DDBJ whole genome shotgun (WGS) entry which is preliminary data.</text>
</comment>
<dbReference type="PANTHER" id="PTHR42919">
    <property type="entry name" value="N-ALPHA-ACETYLTRANSFERASE"/>
    <property type="match status" value="1"/>
</dbReference>
<dbReference type="Pfam" id="PF00583">
    <property type="entry name" value="Acetyltransf_1"/>
    <property type="match status" value="1"/>
</dbReference>
<dbReference type="PROSITE" id="PS51186">
    <property type="entry name" value="GNAT"/>
    <property type="match status" value="1"/>
</dbReference>